<dbReference type="InterPro" id="IPR031157">
    <property type="entry name" value="G_TR_CS"/>
</dbReference>
<keyword evidence="5" id="KW-0648">Protein biosynthesis</keyword>
<dbReference type="GO" id="GO:0005737">
    <property type="term" value="C:cytoplasm"/>
    <property type="evidence" value="ECO:0007669"/>
    <property type="project" value="UniProtKB-SubCell"/>
</dbReference>
<dbReference type="GO" id="GO:0003746">
    <property type="term" value="F:translation elongation factor activity"/>
    <property type="evidence" value="ECO:0007669"/>
    <property type="project" value="UniProtKB-KW"/>
</dbReference>
<dbReference type="PANTHER" id="PTHR43721">
    <property type="entry name" value="ELONGATION FACTOR TU-RELATED"/>
    <property type="match status" value="1"/>
</dbReference>
<evidence type="ECO:0000259" key="9">
    <source>
        <dbReference type="PROSITE" id="PS51722"/>
    </source>
</evidence>
<sequence length="639" mass="70235">MIVGTAGHIDHGKTTLIRALTGVDTDRLEEEKKRGISIQLGYAYTPLPDGQILGFIDVPGHERLVHTMVAGATGIDFGLLIVAADDGVMPQTREHLAVLQLLGLQAGAIVLSKADRADTARIESVKAELQALVQGSFLDSAPIFVVDALSDDKPGLEALREHLHAQAMQSTTQDGQGYFRLAIDRVFTLQGHGTVVTGTVHDGVLDLDGPAMDLRLMPRGTLVRVRSIHAQNQASRQARAGQRCALNLGGIDVQDIERGDWLADARCFLPSTRIDVELSLLDKDIPALRTWSPWHVHMGAAHLTAHAVPLDGESLQPGQTGKVQLVFDRPICTMTGERFILRNAQASETVGGGIVLDPNAPDRKRRSTTRLAWLDALAQWTRGGPLEGLLAQAPYGLDEATLLRLSGGSQQGLSAPANARWHTGSRPQSQPILLSDARLEALCQHIESVMLQFHERNPDEPGLSISRLRRMAAPTMPDAIWQLLTEYLLAEQRLARQGAWLHTPGHRVTLSPEDEELATALLPLIEAGRFDPPWTRDLAKETEAPEEQTRNVLRRLVRQGELFQVVHDLFYHRRQIAVLANIVKELHSGQGVSAAQFRDATGLGRKRAIQILEFFDRVGYTRRVRDRHVLRGEAWAAAD</sequence>
<dbReference type="CDD" id="cd15491">
    <property type="entry name" value="selB_III"/>
    <property type="match status" value="1"/>
</dbReference>
<dbReference type="InterPro" id="IPR057335">
    <property type="entry name" value="Beta-barrel_SelB"/>
</dbReference>
<dbReference type="PANTHER" id="PTHR43721:SF22">
    <property type="entry name" value="ELONGATION FACTOR TU, MITOCHONDRIAL"/>
    <property type="match status" value="1"/>
</dbReference>
<dbReference type="InterPro" id="IPR015190">
    <property type="entry name" value="Elong_fac_SelB-wing-hlx_typ-2"/>
</dbReference>
<organism evidence="10 11">
    <name type="scientific">Alcaligenes faecalis</name>
    <dbReference type="NCBI Taxonomy" id="511"/>
    <lineage>
        <taxon>Bacteria</taxon>
        <taxon>Pseudomonadati</taxon>
        <taxon>Pseudomonadota</taxon>
        <taxon>Betaproteobacteria</taxon>
        <taxon>Burkholderiales</taxon>
        <taxon>Alcaligenaceae</taxon>
        <taxon>Alcaligenes</taxon>
    </lineage>
</organism>
<keyword evidence="4" id="KW-0547">Nucleotide-binding</keyword>
<dbReference type="InterPro" id="IPR036390">
    <property type="entry name" value="WH_DNA-bd_sf"/>
</dbReference>
<dbReference type="Pfam" id="PF09106">
    <property type="entry name" value="WHD_2nd_SelB"/>
    <property type="match status" value="1"/>
</dbReference>
<keyword evidence="10" id="KW-0251">Elongation factor</keyword>
<protein>
    <recommendedName>
        <fullName evidence="2">Selenocysteine-specific elongation factor</fullName>
    </recommendedName>
    <alternativeName>
        <fullName evidence="8">SelB translation factor</fullName>
    </alternativeName>
</protein>
<dbReference type="GO" id="GO:0001514">
    <property type="term" value="P:selenocysteine incorporation"/>
    <property type="evidence" value="ECO:0007669"/>
    <property type="project" value="InterPro"/>
</dbReference>
<dbReference type="InterPro" id="IPR009001">
    <property type="entry name" value="Transl_elong_EF1A/Init_IF2_C"/>
</dbReference>
<dbReference type="Pfam" id="PF21214">
    <property type="entry name" value="WHD_2nd_SelB_bact"/>
    <property type="match status" value="1"/>
</dbReference>
<gene>
    <name evidence="10" type="primary">selB</name>
    <name evidence="10" type="ORF">DF183_12405</name>
</gene>
<evidence type="ECO:0000256" key="4">
    <source>
        <dbReference type="ARBA" id="ARBA00022741"/>
    </source>
</evidence>
<dbReference type="GO" id="GO:0005525">
    <property type="term" value="F:GTP binding"/>
    <property type="evidence" value="ECO:0007669"/>
    <property type="project" value="UniProtKB-KW"/>
</dbReference>
<dbReference type="Gene3D" id="1.10.10.10">
    <property type="entry name" value="Winged helix-like DNA-binding domain superfamily/Winged helix DNA-binding domain"/>
    <property type="match status" value="1"/>
</dbReference>
<dbReference type="InterPro" id="IPR036388">
    <property type="entry name" value="WH-like_DNA-bd_sf"/>
</dbReference>
<evidence type="ECO:0000256" key="6">
    <source>
        <dbReference type="ARBA" id="ARBA00023134"/>
    </source>
</evidence>
<dbReference type="SUPFAM" id="SSF52540">
    <property type="entry name" value="P-loop containing nucleoside triphosphate hydrolases"/>
    <property type="match status" value="1"/>
</dbReference>
<dbReference type="Pfam" id="PF09107">
    <property type="entry name" value="WHD_3rd_SelB"/>
    <property type="match status" value="1"/>
</dbReference>
<dbReference type="SUPFAM" id="SSF50465">
    <property type="entry name" value="EF-Tu/eEF-1alpha/eIF2-gamma C-terminal domain"/>
    <property type="match status" value="1"/>
</dbReference>
<evidence type="ECO:0000313" key="10">
    <source>
        <dbReference type="EMBL" id="PWE13956.1"/>
    </source>
</evidence>
<evidence type="ECO:0000256" key="5">
    <source>
        <dbReference type="ARBA" id="ARBA00022917"/>
    </source>
</evidence>
<dbReference type="Pfam" id="PF00009">
    <property type="entry name" value="GTP_EFTU"/>
    <property type="match status" value="1"/>
</dbReference>
<dbReference type="InterPro" id="IPR004535">
    <property type="entry name" value="Transl_elong_SelB"/>
</dbReference>
<dbReference type="InterPro" id="IPR050055">
    <property type="entry name" value="EF-Tu_GTPase"/>
</dbReference>
<accession>A0A2U2BJ11</accession>
<evidence type="ECO:0000313" key="11">
    <source>
        <dbReference type="Proteomes" id="UP000245216"/>
    </source>
</evidence>
<comment type="function">
    <text evidence="7">Translation factor necessary for the incorporation of selenocysteine into proteins. It probably replaces EF-Tu for the insertion of selenocysteine directed by the UGA codon. SelB binds GTP and GDP.</text>
</comment>
<evidence type="ECO:0000256" key="1">
    <source>
        <dbReference type="ARBA" id="ARBA00004496"/>
    </source>
</evidence>
<reference evidence="10 11" key="1">
    <citation type="submission" date="2018-05" db="EMBL/GenBank/DDBJ databases">
        <title>Genome Sequence of an Efficient Indole-Degrading Bacterium, Alcaligenes sp.YBY.</title>
        <authorList>
            <person name="Yang B."/>
        </authorList>
    </citation>
    <scope>NUCLEOTIDE SEQUENCE [LARGE SCALE GENOMIC DNA]</scope>
    <source>
        <strain evidence="10 11">YBY</strain>
    </source>
</reference>
<dbReference type="Gene3D" id="1.10.10.2770">
    <property type="match status" value="1"/>
</dbReference>
<dbReference type="Pfam" id="PF25461">
    <property type="entry name" value="Beta-barrel_SelB"/>
    <property type="match status" value="1"/>
</dbReference>
<dbReference type="EMBL" id="QEXO01000003">
    <property type="protein sequence ID" value="PWE13956.1"/>
    <property type="molecule type" value="Genomic_DNA"/>
</dbReference>
<name>A0A2U2BJ11_ALCFA</name>
<dbReference type="Gene3D" id="2.40.30.10">
    <property type="entry name" value="Translation factors"/>
    <property type="match status" value="1"/>
</dbReference>
<dbReference type="NCBIfam" id="TIGR00475">
    <property type="entry name" value="selB"/>
    <property type="match status" value="1"/>
</dbReference>
<evidence type="ECO:0000256" key="8">
    <source>
        <dbReference type="ARBA" id="ARBA00031615"/>
    </source>
</evidence>
<dbReference type="RefSeq" id="WP_109089219.1">
    <property type="nucleotide sequence ID" value="NZ_QEXO01000003.1"/>
</dbReference>
<dbReference type="InterPro" id="IPR015191">
    <property type="entry name" value="SelB_WHD4"/>
</dbReference>
<dbReference type="InterPro" id="IPR048931">
    <property type="entry name" value="WHD_2nd_SelB_bact"/>
</dbReference>
<dbReference type="InterPro" id="IPR027417">
    <property type="entry name" value="P-loop_NTPase"/>
</dbReference>
<keyword evidence="6" id="KW-0342">GTP-binding</keyword>
<dbReference type="Gene3D" id="3.40.50.300">
    <property type="entry name" value="P-loop containing nucleotide triphosphate hydrolases"/>
    <property type="match status" value="1"/>
</dbReference>
<dbReference type="Proteomes" id="UP000245216">
    <property type="component" value="Unassembled WGS sequence"/>
</dbReference>
<dbReference type="InterPro" id="IPR000795">
    <property type="entry name" value="T_Tr_GTP-bd_dom"/>
</dbReference>
<dbReference type="AlphaFoldDB" id="A0A2U2BJ11"/>
<proteinExistence type="predicted"/>
<dbReference type="STRING" id="511.UZ73_12525"/>
<dbReference type="InterPro" id="IPR009000">
    <property type="entry name" value="Transl_B-barrel_sf"/>
</dbReference>
<dbReference type="InterPro" id="IPR004161">
    <property type="entry name" value="EFTu-like_2"/>
</dbReference>
<comment type="caution">
    <text evidence="10">The sequence shown here is derived from an EMBL/GenBank/DDBJ whole genome shotgun (WGS) entry which is preliminary data.</text>
</comment>
<evidence type="ECO:0000256" key="2">
    <source>
        <dbReference type="ARBA" id="ARBA00015953"/>
    </source>
</evidence>
<reference evidence="10 11" key="2">
    <citation type="submission" date="2018-05" db="EMBL/GenBank/DDBJ databases">
        <authorList>
            <person name="Lanie J.A."/>
            <person name="Ng W.-L."/>
            <person name="Kazmierczak K.M."/>
            <person name="Andrzejewski T.M."/>
            <person name="Davidsen T.M."/>
            <person name="Wayne K.J."/>
            <person name="Tettelin H."/>
            <person name="Glass J.I."/>
            <person name="Rusch D."/>
            <person name="Podicherti R."/>
            <person name="Tsui H.-C.T."/>
            <person name="Winkler M.E."/>
        </authorList>
    </citation>
    <scope>NUCLEOTIDE SEQUENCE [LARGE SCALE GENOMIC DNA]</scope>
    <source>
        <strain evidence="10 11">YBY</strain>
    </source>
</reference>
<dbReference type="GO" id="GO:0003723">
    <property type="term" value="F:RNA binding"/>
    <property type="evidence" value="ECO:0007669"/>
    <property type="project" value="InterPro"/>
</dbReference>
<dbReference type="PROSITE" id="PS00301">
    <property type="entry name" value="G_TR_1"/>
    <property type="match status" value="1"/>
</dbReference>
<dbReference type="GO" id="GO:0003924">
    <property type="term" value="F:GTPase activity"/>
    <property type="evidence" value="ECO:0007669"/>
    <property type="project" value="InterPro"/>
</dbReference>
<keyword evidence="3" id="KW-0963">Cytoplasm</keyword>
<evidence type="ECO:0000256" key="7">
    <source>
        <dbReference type="ARBA" id="ARBA00025526"/>
    </source>
</evidence>
<dbReference type="SUPFAM" id="SSF46785">
    <property type="entry name" value="Winged helix' DNA-binding domain"/>
    <property type="match status" value="3"/>
</dbReference>
<feature type="domain" description="Tr-type G" evidence="9">
    <location>
        <begin position="1"/>
        <end position="171"/>
    </location>
</feature>
<dbReference type="CDD" id="cd04171">
    <property type="entry name" value="SelB"/>
    <property type="match status" value="1"/>
</dbReference>
<comment type="subcellular location">
    <subcellularLocation>
        <location evidence="1">Cytoplasm</location>
    </subcellularLocation>
</comment>
<dbReference type="PROSITE" id="PS51722">
    <property type="entry name" value="G_TR_2"/>
    <property type="match status" value="1"/>
</dbReference>
<dbReference type="SUPFAM" id="SSF50447">
    <property type="entry name" value="Translation proteins"/>
    <property type="match status" value="1"/>
</dbReference>
<dbReference type="Pfam" id="PF03144">
    <property type="entry name" value="GTP_EFTU_D2"/>
    <property type="match status" value="1"/>
</dbReference>
<evidence type="ECO:0000256" key="3">
    <source>
        <dbReference type="ARBA" id="ARBA00022490"/>
    </source>
</evidence>